<dbReference type="AlphaFoldDB" id="A0AAD2PTX1"/>
<feature type="transmembrane region" description="Helical" evidence="1">
    <location>
        <begin position="386"/>
        <end position="403"/>
    </location>
</feature>
<protein>
    <submittedName>
        <fullName evidence="2">Uncharacterized protein</fullName>
    </submittedName>
</protein>
<sequence length="483" mass="54977">MPVRTVEEKQLNVHNFFLIKHIVDDREAKDELNLIGTMVQHVFRGKDAMEEDVFTSKNYHDAVGRIAEDTQSHSFGFGLAAGGSNHSTDLNSLDTLDHADAKEETPIMFKYRFNDAKADKQNLDLRRTEIHETRDLGKDYRHTLQVKAPLELDVVFDAFPFKVKTATLMIELSTFTSSDCKTRLRPNIIVHRKEKRIMFGIQKDPNASSSKKSKKIHPAVAVYQSLSGRETALFEQAKEKIDKSYVYDFVSPFPNITYLFDNSAKKYCPKYSIQFLLVEDGMKKFFEIVFPMLLIAAMNHLNVVNAVKAIRNGNEMEVEAVDYLNNSATLALSVVVFLPTMIGTSRFHSIFQVNNLYISTIFVALALSSLPYAVVETTIPAQVGTYLFWASFLFPVVNGFRFWRFVRAHEAPCSHHFMDDARGRTYPQQKFKPSPDSDVMSDFISIEELVNKNPATIASMDFRLAEDRGKFKVLEIDTASLDL</sequence>
<dbReference type="EMBL" id="CAKOGP040001714">
    <property type="protein sequence ID" value="CAJ1946550.1"/>
    <property type="molecule type" value="Genomic_DNA"/>
</dbReference>
<evidence type="ECO:0000313" key="3">
    <source>
        <dbReference type="Proteomes" id="UP001295423"/>
    </source>
</evidence>
<keyword evidence="1" id="KW-0812">Transmembrane</keyword>
<keyword evidence="1" id="KW-1133">Transmembrane helix</keyword>
<name>A0AAD2PTX1_9STRA</name>
<feature type="transmembrane region" description="Helical" evidence="1">
    <location>
        <begin position="356"/>
        <end position="374"/>
    </location>
</feature>
<comment type="caution">
    <text evidence="2">The sequence shown here is derived from an EMBL/GenBank/DDBJ whole genome shotgun (WGS) entry which is preliminary data.</text>
</comment>
<evidence type="ECO:0000256" key="1">
    <source>
        <dbReference type="SAM" id="Phobius"/>
    </source>
</evidence>
<dbReference type="Proteomes" id="UP001295423">
    <property type="component" value="Unassembled WGS sequence"/>
</dbReference>
<feature type="transmembrane region" description="Helical" evidence="1">
    <location>
        <begin position="285"/>
        <end position="303"/>
    </location>
</feature>
<evidence type="ECO:0000313" key="2">
    <source>
        <dbReference type="EMBL" id="CAJ1946550.1"/>
    </source>
</evidence>
<keyword evidence="1" id="KW-0472">Membrane</keyword>
<proteinExistence type="predicted"/>
<gene>
    <name evidence="2" type="ORF">CYCCA115_LOCUS10691</name>
</gene>
<keyword evidence="3" id="KW-1185">Reference proteome</keyword>
<reference evidence="2" key="1">
    <citation type="submission" date="2023-08" db="EMBL/GenBank/DDBJ databases">
        <authorList>
            <person name="Audoor S."/>
            <person name="Bilcke G."/>
        </authorList>
    </citation>
    <scope>NUCLEOTIDE SEQUENCE</scope>
</reference>
<accession>A0AAD2PTX1</accession>
<organism evidence="2 3">
    <name type="scientific">Cylindrotheca closterium</name>
    <dbReference type="NCBI Taxonomy" id="2856"/>
    <lineage>
        <taxon>Eukaryota</taxon>
        <taxon>Sar</taxon>
        <taxon>Stramenopiles</taxon>
        <taxon>Ochrophyta</taxon>
        <taxon>Bacillariophyta</taxon>
        <taxon>Bacillariophyceae</taxon>
        <taxon>Bacillariophycidae</taxon>
        <taxon>Bacillariales</taxon>
        <taxon>Bacillariaceae</taxon>
        <taxon>Cylindrotheca</taxon>
    </lineage>
</organism>